<accession>S4P415</accession>
<evidence type="ECO:0000313" key="1">
    <source>
        <dbReference type="EMBL" id="JAA83318.1"/>
    </source>
</evidence>
<name>S4P415_9NEOP</name>
<organism evidence="1">
    <name type="scientific">Pararge aegeria</name>
    <name type="common">speckled wood butterfly</name>
    <dbReference type="NCBI Taxonomy" id="116150"/>
    <lineage>
        <taxon>Eukaryota</taxon>
        <taxon>Metazoa</taxon>
        <taxon>Ecdysozoa</taxon>
        <taxon>Arthropoda</taxon>
        <taxon>Hexapoda</taxon>
        <taxon>Insecta</taxon>
        <taxon>Pterygota</taxon>
        <taxon>Neoptera</taxon>
        <taxon>Endopterygota</taxon>
        <taxon>Lepidoptera</taxon>
        <taxon>Glossata</taxon>
        <taxon>Ditrysia</taxon>
        <taxon>Papilionoidea</taxon>
        <taxon>Nymphalidae</taxon>
        <taxon>Satyrinae</taxon>
        <taxon>Satyrini</taxon>
        <taxon>Parargina</taxon>
        <taxon>Pararge</taxon>
    </lineage>
</organism>
<proteinExistence type="predicted"/>
<protein>
    <submittedName>
        <fullName evidence="1">Uncharacterized protein</fullName>
    </submittedName>
</protein>
<reference evidence="1" key="2">
    <citation type="submission" date="2013-05" db="EMBL/GenBank/DDBJ databases">
        <authorList>
            <person name="Carter J.-M."/>
            <person name="Baker S.C."/>
            <person name="Pink R."/>
            <person name="Carter D.R.F."/>
            <person name="Collins A."/>
            <person name="Tomlin J."/>
            <person name="Gibbs M."/>
            <person name="Breuker C.J."/>
        </authorList>
    </citation>
    <scope>NUCLEOTIDE SEQUENCE</scope>
    <source>
        <tissue evidence="1">Ovary</tissue>
    </source>
</reference>
<feature type="non-terminal residue" evidence="1">
    <location>
        <position position="79"/>
    </location>
</feature>
<dbReference type="AlphaFoldDB" id="S4P415"/>
<reference evidence="1" key="1">
    <citation type="journal article" date="2013" name="BMC Genomics">
        <title>Unscrambling butterfly oogenesis.</title>
        <authorList>
            <person name="Carter J.M."/>
            <person name="Baker S.C."/>
            <person name="Pink R."/>
            <person name="Carter D.R."/>
            <person name="Collins A."/>
            <person name="Tomlin J."/>
            <person name="Gibbs M."/>
            <person name="Breuker C.J."/>
        </authorList>
    </citation>
    <scope>NUCLEOTIDE SEQUENCE</scope>
    <source>
        <tissue evidence="1">Ovary</tissue>
    </source>
</reference>
<dbReference type="EMBL" id="GAIX01009242">
    <property type="protein sequence ID" value="JAA83318.1"/>
    <property type="molecule type" value="Transcribed_RNA"/>
</dbReference>
<sequence length="79" mass="8926">MNLGIKEISTLRFKLQCVCVKLASVRCYPPSYSGHPKCVCSATSCANFRGALTFESHCTLSFFVLKKIVDNCKYIREIR</sequence>